<feature type="compositionally biased region" description="Basic residues" evidence="1">
    <location>
        <begin position="373"/>
        <end position="391"/>
    </location>
</feature>
<feature type="region of interest" description="Disordered" evidence="1">
    <location>
        <begin position="231"/>
        <end position="391"/>
    </location>
</feature>
<dbReference type="AlphaFoldDB" id="A0A804LDE3"/>
<keyword evidence="3" id="KW-1185">Reference proteome</keyword>
<feature type="compositionally biased region" description="Low complexity" evidence="1">
    <location>
        <begin position="351"/>
        <end position="361"/>
    </location>
</feature>
<feature type="compositionally biased region" description="Low complexity" evidence="1">
    <location>
        <begin position="170"/>
        <end position="182"/>
    </location>
</feature>
<feature type="compositionally biased region" description="Basic residues" evidence="1">
    <location>
        <begin position="240"/>
        <end position="271"/>
    </location>
</feature>
<feature type="compositionally biased region" description="Basic and acidic residues" evidence="1">
    <location>
        <begin position="316"/>
        <end position="329"/>
    </location>
</feature>
<evidence type="ECO:0000313" key="2">
    <source>
        <dbReference type="EnsemblPlants" id="Zm00001eb003360_P001"/>
    </source>
</evidence>
<organism evidence="2 3">
    <name type="scientific">Zea mays</name>
    <name type="common">Maize</name>
    <dbReference type="NCBI Taxonomy" id="4577"/>
    <lineage>
        <taxon>Eukaryota</taxon>
        <taxon>Viridiplantae</taxon>
        <taxon>Streptophyta</taxon>
        <taxon>Embryophyta</taxon>
        <taxon>Tracheophyta</taxon>
        <taxon>Spermatophyta</taxon>
        <taxon>Magnoliopsida</taxon>
        <taxon>Liliopsida</taxon>
        <taxon>Poales</taxon>
        <taxon>Poaceae</taxon>
        <taxon>PACMAD clade</taxon>
        <taxon>Panicoideae</taxon>
        <taxon>Andropogonodae</taxon>
        <taxon>Andropogoneae</taxon>
        <taxon>Tripsacinae</taxon>
        <taxon>Zea</taxon>
    </lineage>
</organism>
<sequence length="443" mass="49443">MVNEQTPQRHCGSSIARQAHLIPLSPHLCNCKQSSGLRIRITLTTASACRRPVVTSREPRLARNKQPPARHDAREERLHAGPRRAAPFRLPLAGGLLPGRALRRVAGVGRLPRAAHLLPPGRARVRVRPRALAQPRRRRRHAPHVLRGQPRVSGRRPRGRPRPPPPSPPAVRQGRATGAAGAARDHPVVQGPACVHRRRRGGRRRRRRRVRGGAGAALRPVQLCRRRLLAGAPAVPGQGPRHRPPRLGPPQRRRRRRVRRQRRQRERRRRREFGDVGERRGPLRHRDALQEDDRGGPLQRPLSQELRTVPVPGERGLQEGRRVLLPRDPRRPRRRRAPVGVRQAGLGGAPRRGPRLQLLRAGGQGVPAEQPRARRARRVPVGHGRRGGRRRRAQLRGLRSAGALVSGFGDGNNLNSLAISRVSRAVPPQSKWSVTVASARLCL</sequence>
<feature type="compositionally biased region" description="Basic and acidic residues" evidence="1">
    <location>
        <begin position="69"/>
        <end position="79"/>
    </location>
</feature>
<reference evidence="2" key="3">
    <citation type="submission" date="2021-05" db="UniProtKB">
        <authorList>
            <consortium name="EnsemblPlants"/>
        </authorList>
    </citation>
    <scope>IDENTIFICATION</scope>
    <source>
        <strain evidence="2">cv. B73</strain>
    </source>
</reference>
<dbReference type="Proteomes" id="UP000007305">
    <property type="component" value="Chromosome 1"/>
</dbReference>
<feature type="compositionally biased region" description="Basic and acidic residues" evidence="1">
    <location>
        <begin position="272"/>
        <end position="295"/>
    </location>
</feature>
<accession>A0A804LDE3</accession>
<evidence type="ECO:0000313" key="3">
    <source>
        <dbReference type="Proteomes" id="UP000007305"/>
    </source>
</evidence>
<name>A0A804LDE3_MAIZE</name>
<dbReference type="EnsemblPlants" id="Zm00001eb003360_T001">
    <property type="protein sequence ID" value="Zm00001eb003360_P001"/>
    <property type="gene ID" value="Zm00001eb003360"/>
</dbReference>
<protein>
    <submittedName>
        <fullName evidence="2">Uncharacterized protein</fullName>
    </submittedName>
</protein>
<evidence type="ECO:0000256" key="1">
    <source>
        <dbReference type="SAM" id="MobiDB-lite"/>
    </source>
</evidence>
<dbReference type="Gramene" id="Zm00001eb003360_T001">
    <property type="protein sequence ID" value="Zm00001eb003360_P001"/>
    <property type="gene ID" value="Zm00001eb003360"/>
</dbReference>
<feature type="region of interest" description="Disordered" evidence="1">
    <location>
        <begin position="121"/>
        <end position="218"/>
    </location>
</feature>
<feature type="compositionally biased region" description="Basic residues" evidence="1">
    <location>
        <begin position="123"/>
        <end position="144"/>
    </location>
</feature>
<feature type="region of interest" description="Disordered" evidence="1">
    <location>
        <begin position="54"/>
        <end position="80"/>
    </location>
</feature>
<proteinExistence type="predicted"/>
<reference evidence="2" key="2">
    <citation type="submission" date="2019-07" db="EMBL/GenBank/DDBJ databases">
        <authorList>
            <person name="Seetharam A."/>
            <person name="Woodhouse M."/>
            <person name="Cannon E."/>
        </authorList>
    </citation>
    <scope>NUCLEOTIDE SEQUENCE [LARGE SCALE GENOMIC DNA]</scope>
    <source>
        <strain evidence="2">cv. B73</strain>
    </source>
</reference>
<feature type="compositionally biased region" description="Basic residues" evidence="1">
    <location>
        <begin position="195"/>
        <end position="211"/>
    </location>
</feature>
<reference evidence="3" key="1">
    <citation type="submission" date="2015-12" db="EMBL/GenBank/DDBJ databases">
        <title>Update maize B73 reference genome by single molecule sequencing technologies.</title>
        <authorList>
            <consortium name="Maize Genome Sequencing Project"/>
            <person name="Ware D."/>
        </authorList>
    </citation>
    <scope>NUCLEOTIDE SEQUENCE [LARGE SCALE GENOMIC DNA]</scope>
    <source>
        <strain evidence="3">cv. B73</strain>
    </source>
</reference>